<evidence type="ECO:0000313" key="18">
    <source>
        <dbReference type="EMBL" id="KIQ62197.1"/>
    </source>
</evidence>
<keyword evidence="15" id="KW-1133">Transmembrane helix</keyword>
<comment type="caution">
    <text evidence="18">The sequence shown here is derived from an EMBL/GenBank/DDBJ whole genome shotgun (WGS) entry which is preliminary data.</text>
</comment>
<comment type="similarity">
    <text evidence="1">In the C-terminal section; belongs to the transpeptidase family.</text>
</comment>
<dbReference type="AlphaFoldDB" id="A0A0D0PP25"/>
<dbReference type="GO" id="GO:0008955">
    <property type="term" value="F:peptidoglycan glycosyltransferase activity"/>
    <property type="evidence" value="ECO:0007669"/>
    <property type="project" value="UniProtKB-EC"/>
</dbReference>
<reference evidence="18 19" key="1">
    <citation type="submission" date="2015-02" db="EMBL/GenBank/DDBJ databases">
        <title>Draft genome sequence of Kitasatospora griseola MF730-N6, a bafilomycin, terpentecin and satosporin producer.</title>
        <authorList>
            <person name="Arens J.C."/>
            <person name="Haltli B."/>
            <person name="Kerr R.G."/>
        </authorList>
    </citation>
    <scope>NUCLEOTIDE SEQUENCE [LARGE SCALE GENOMIC DNA]</scope>
    <source>
        <strain evidence="18 19">MF730-N6</strain>
    </source>
</reference>
<dbReference type="FunFam" id="1.10.3810.10:FF:000001">
    <property type="entry name" value="Penicillin-binding protein 1A"/>
    <property type="match status" value="1"/>
</dbReference>
<dbReference type="GO" id="GO:0071555">
    <property type="term" value="P:cell wall organization"/>
    <property type="evidence" value="ECO:0007669"/>
    <property type="project" value="UniProtKB-KW"/>
</dbReference>
<feature type="transmembrane region" description="Helical" evidence="15">
    <location>
        <begin position="41"/>
        <end position="63"/>
    </location>
</feature>
<evidence type="ECO:0000259" key="16">
    <source>
        <dbReference type="Pfam" id="PF00905"/>
    </source>
</evidence>
<keyword evidence="7" id="KW-0378">Hydrolase</keyword>
<dbReference type="InterPro" id="IPR036950">
    <property type="entry name" value="PBP_transglycosylase"/>
</dbReference>
<evidence type="ECO:0000256" key="8">
    <source>
        <dbReference type="ARBA" id="ARBA00022960"/>
    </source>
</evidence>
<feature type="compositionally biased region" description="Polar residues" evidence="14">
    <location>
        <begin position="685"/>
        <end position="703"/>
    </location>
</feature>
<comment type="catalytic activity">
    <reaction evidence="13">
        <text>[GlcNAc-(1-&gt;4)-Mur2Ac(oyl-L-Ala-gamma-D-Glu-L-Lys-D-Ala-D-Ala)](n)-di-trans,octa-cis-undecaprenyl diphosphate + beta-D-GlcNAc-(1-&gt;4)-Mur2Ac(oyl-L-Ala-gamma-D-Glu-L-Lys-D-Ala-D-Ala)-di-trans,octa-cis-undecaprenyl diphosphate = [GlcNAc-(1-&gt;4)-Mur2Ac(oyl-L-Ala-gamma-D-Glu-L-Lys-D-Ala-D-Ala)](n+1)-di-trans,octa-cis-undecaprenyl diphosphate + di-trans,octa-cis-undecaprenyl diphosphate + H(+)</text>
        <dbReference type="Rhea" id="RHEA:23708"/>
        <dbReference type="Rhea" id="RHEA-COMP:9602"/>
        <dbReference type="Rhea" id="RHEA-COMP:9603"/>
        <dbReference type="ChEBI" id="CHEBI:15378"/>
        <dbReference type="ChEBI" id="CHEBI:58405"/>
        <dbReference type="ChEBI" id="CHEBI:60033"/>
        <dbReference type="ChEBI" id="CHEBI:78435"/>
        <dbReference type="EC" id="2.4.99.28"/>
    </reaction>
</comment>
<dbReference type="InterPro" id="IPR023346">
    <property type="entry name" value="Lysozyme-like_dom_sf"/>
</dbReference>
<dbReference type="Proteomes" id="UP000032066">
    <property type="component" value="Unassembled WGS sequence"/>
</dbReference>
<dbReference type="Pfam" id="PF00912">
    <property type="entry name" value="Transgly"/>
    <property type="match status" value="1"/>
</dbReference>
<accession>A0A0D0PP25</accession>
<protein>
    <submittedName>
        <fullName evidence="18">Uncharacterized protein</fullName>
    </submittedName>
</protein>
<evidence type="ECO:0000256" key="14">
    <source>
        <dbReference type="SAM" id="MobiDB-lite"/>
    </source>
</evidence>
<feature type="region of interest" description="Disordered" evidence="14">
    <location>
        <begin position="1"/>
        <end position="28"/>
    </location>
</feature>
<dbReference type="GO" id="GO:0008360">
    <property type="term" value="P:regulation of cell shape"/>
    <property type="evidence" value="ECO:0007669"/>
    <property type="project" value="UniProtKB-KW"/>
</dbReference>
<dbReference type="PATRIC" id="fig|2064.6.peg.5129"/>
<dbReference type="Gene3D" id="1.10.3810.10">
    <property type="entry name" value="Biosynthetic peptidoglycan transglycosylase-like"/>
    <property type="match status" value="1"/>
</dbReference>
<keyword evidence="11" id="KW-0961">Cell wall biogenesis/degradation</keyword>
<keyword evidence="19" id="KW-1185">Reference proteome</keyword>
<sequence length="788" mass="81736">MPSPERAARPGPAGRSPLPRKPRERTKRTGWRRLIPTWRTALVGLAASMLLGVGLFALGVALVKVPDAHAAATAQSNTWLYSDGSLLARTGQTNRQNVPLDKVSEDAQHAALAAEDRNFYSEGAVNFKGMARAAFNTASGGATQGGSTITQQYVKNAYLNQKQTVSRKVKEVFIAFKVDATQSKDEILSSYLNTSYYGRGAYGIQAASQAYFGIDASQLNAAQGAYLATLLNAPSAYDVSSATEAGKEKAVARWNYVLDGMVAEKWLGADERKQLAFPEVQSPKSAPGLSGQAGYLVAAATSYLTDNHIVSDAQLAQGGYTITLTVDSKKQQQLQDAVQTQLTDNLKPDARKVDAAAQAGAVSVDPKTGQVLALYGGADATKHWIDNATRTDYQAGSTFKAIALAAALDSGARTQYGDRISADTVYDGTNRRAVRGAKGVPYAPPNEGERSYGQISLQQATDWSVNSVFAQLAQDTGLEKVRSTAVALGLPADTPGLKAVPSIPLGSASPSVLELAGVYATLDNDGQQITPWLVKSLESGGEQVALPEHKATQAVSKDTARATTSILRGVIDDQGGTGYRAASLNRPAAGKTGTTDDSKSVWFAGYTPELVTVVGLFGQDPATGKQVTLDGVGGMGSAAGGRFPAQIWTAYMKSALAGQPVSSFSGASRTPATTVPSAPTEPAAPTQSPSATDGATSAPSPTAGNGGRPSSRPTGDAGTGNGNGNGNSNGTGGDGGQTRPTRTPSATPTGAPPPRRRRPPPRAPAPAAGCSALRTNQRDSALRRRGPS</sequence>
<keyword evidence="10" id="KW-0511">Multifunctional enzyme</keyword>
<dbReference type="SUPFAM" id="SSF56601">
    <property type="entry name" value="beta-lactamase/transpeptidase-like"/>
    <property type="match status" value="1"/>
</dbReference>
<dbReference type="GO" id="GO:0030288">
    <property type="term" value="C:outer membrane-bounded periplasmic space"/>
    <property type="evidence" value="ECO:0007669"/>
    <property type="project" value="TreeGrafter"/>
</dbReference>
<feature type="compositionally biased region" description="Low complexity" evidence="14">
    <location>
        <begin position="738"/>
        <end position="749"/>
    </location>
</feature>
<feature type="compositionally biased region" description="Gly residues" evidence="14">
    <location>
        <begin position="717"/>
        <end position="736"/>
    </location>
</feature>
<dbReference type="PANTHER" id="PTHR32282">
    <property type="entry name" value="BINDING PROTEIN TRANSPEPTIDASE, PUTATIVE-RELATED"/>
    <property type="match status" value="1"/>
</dbReference>
<comment type="similarity">
    <text evidence="2">In the N-terminal section; belongs to the glycosyltransferase 51 family.</text>
</comment>
<dbReference type="GO" id="GO:0006508">
    <property type="term" value="P:proteolysis"/>
    <property type="evidence" value="ECO:0007669"/>
    <property type="project" value="UniProtKB-KW"/>
</dbReference>
<keyword evidence="8" id="KW-0133">Cell shape</keyword>
<dbReference type="GO" id="GO:0008658">
    <property type="term" value="F:penicillin binding"/>
    <property type="evidence" value="ECO:0007669"/>
    <property type="project" value="InterPro"/>
</dbReference>
<evidence type="ECO:0000256" key="7">
    <source>
        <dbReference type="ARBA" id="ARBA00022801"/>
    </source>
</evidence>
<keyword evidence="4" id="KW-0645">Protease</keyword>
<dbReference type="SUPFAM" id="SSF53955">
    <property type="entry name" value="Lysozyme-like"/>
    <property type="match status" value="1"/>
</dbReference>
<proteinExistence type="inferred from homology"/>
<feature type="compositionally biased region" description="Basic residues" evidence="14">
    <location>
        <begin position="18"/>
        <end position="28"/>
    </location>
</feature>
<dbReference type="PANTHER" id="PTHR32282:SF34">
    <property type="entry name" value="PENICILLIN-BINDING PROTEIN 1A"/>
    <property type="match status" value="1"/>
</dbReference>
<evidence type="ECO:0000313" key="19">
    <source>
        <dbReference type="Proteomes" id="UP000032066"/>
    </source>
</evidence>
<feature type="domain" description="Penicillin-binding protein transpeptidase" evidence="16">
    <location>
        <begin position="360"/>
        <end position="609"/>
    </location>
</feature>
<evidence type="ECO:0000256" key="1">
    <source>
        <dbReference type="ARBA" id="ARBA00007090"/>
    </source>
</evidence>
<evidence type="ECO:0000259" key="17">
    <source>
        <dbReference type="Pfam" id="PF00912"/>
    </source>
</evidence>
<evidence type="ECO:0000256" key="6">
    <source>
        <dbReference type="ARBA" id="ARBA00022679"/>
    </source>
</evidence>
<dbReference type="InterPro" id="IPR050396">
    <property type="entry name" value="Glycosyltr_51/Transpeptidase"/>
</dbReference>
<gene>
    <name evidence="18" type="ORF">TR51_23975</name>
</gene>
<dbReference type="InterPro" id="IPR001460">
    <property type="entry name" value="PCN-bd_Tpept"/>
</dbReference>
<dbReference type="Gene3D" id="3.40.710.10">
    <property type="entry name" value="DD-peptidase/beta-lactamase superfamily"/>
    <property type="match status" value="1"/>
</dbReference>
<evidence type="ECO:0000256" key="2">
    <source>
        <dbReference type="ARBA" id="ARBA00007739"/>
    </source>
</evidence>
<feature type="domain" description="Glycosyl transferase family 51" evidence="17">
    <location>
        <begin position="84"/>
        <end position="261"/>
    </location>
</feature>
<evidence type="ECO:0000256" key="11">
    <source>
        <dbReference type="ARBA" id="ARBA00023316"/>
    </source>
</evidence>
<keyword evidence="15" id="KW-0472">Membrane</keyword>
<keyword evidence="5" id="KW-0328">Glycosyltransferase</keyword>
<dbReference type="Pfam" id="PF00905">
    <property type="entry name" value="Transpeptidase"/>
    <property type="match status" value="1"/>
</dbReference>
<evidence type="ECO:0000256" key="4">
    <source>
        <dbReference type="ARBA" id="ARBA00022670"/>
    </source>
</evidence>
<keyword evidence="15" id="KW-0812">Transmembrane</keyword>
<keyword evidence="6" id="KW-0808">Transferase</keyword>
<evidence type="ECO:0000256" key="15">
    <source>
        <dbReference type="SAM" id="Phobius"/>
    </source>
</evidence>
<dbReference type="GO" id="GO:0009252">
    <property type="term" value="P:peptidoglycan biosynthetic process"/>
    <property type="evidence" value="ECO:0007669"/>
    <property type="project" value="UniProtKB-KW"/>
</dbReference>
<dbReference type="GO" id="GO:0009002">
    <property type="term" value="F:serine-type D-Ala-D-Ala carboxypeptidase activity"/>
    <property type="evidence" value="ECO:0007669"/>
    <property type="project" value="UniProtKB-EC"/>
</dbReference>
<feature type="compositionally biased region" description="Polar residues" evidence="14">
    <location>
        <begin position="661"/>
        <end position="677"/>
    </location>
</feature>
<name>A0A0D0PP25_KITGR</name>
<dbReference type="EMBL" id="JXZB01000004">
    <property type="protein sequence ID" value="KIQ62197.1"/>
    <property type="molecule type" value="Genomic_DNA"/>
</dbReference>
<evidence type="ECO:0000256" key="13">
    <source>
        <dbReference type="ARBA" id="ARBA00049902"/>
    </source>
</evidence>
<evidence type="ECO:0000256" key="10">
    <source>
        <dbReference type="ARBA" id="ARBA00023268"/>
    </source>
</evidence>
<organism evidence="18 19">
    <name type="scientific">Kitasatospora griseola</name>
    <name type="common">Streptomyces griseolosporeus</name>
    <dbReference type="NCBI Taxonomy" id="2064"/>
    <lineage>
        <taxon>Bacteria</taxon>
        <taxon>Bacillati</taxon>
        <taxon>Actinomycetota</taxon>
        <taxon>Actinomycetes</taxon>
        <taxon>Kitasatosporales</taxon>
        <taxon>Streptomycetaceae</taxon>
        <taxon>Kitasatospora</taxon>
    </lineage>
</organism>
<evidence type="ECO:0000256" key="3">
    <source>
        <dbReference type="ARBA" id="ARBA00022645"/>
    </source>
</evidence>
<evidence type="ECO:0000256" key="5">
    <source>
        <dbReference type="ARBA" id="ARBA00022676"/>
    </source>
</evidence>
<keyword evidence="9" id="KW-0573">Peptidoglycan synthesis</keyword>
<dbReference type="InterPro" id="IPR001264">
    <property type="entry name" value="Glyco_trans_51"/>
</dbReference>
<keyword evidence="3" id="KW-0121">Carboxypeptidase</keyword>
<evidence type="ECO:0000256" key="12">
    <source>
        <dbReference type="ARBA" id="ARBA00034000"/>
    </source>
</evidence>
<feature type="region of interest" description="Disordered" evidence="14">
    <location>
        <begin position="661"/>
        <end position="788"/>
    </location>
</feature>
<comment type="catalytic activity">
    <reaction evidence="12">
        <text>Preferential cleavage: (Ac)2-L-Lys-D-Ala-|-D-Ala. Also transpeptidation of peptidyl-alanyl moieties that are N-acyl substituents of D-alanine.</text>
        <dbReference type="EC" id="3.4.16.4"/>
    </reaction>
</comment>
<evidence type="ECO:0000256" key="9">
    <source>
        <dbReference type="ARBA" id="ARBA00022984"/>
    </source>
</evidence>
<dbReference type="InterPro" id="IPR012338">
    <property type="entry name" value="Beta-lactam/transpept-like"/>
</dbReference>
<dbReference type="STRING" id="2064.TR51_23975"/>